<dbReference type="SUPFAM" id="SSF57196">
    <property type="entry name" value="EGF/Laminin"/>
    <property type="match status" value="1"/>
</dbReference>
<evidence type="ECO:0000313" key="7">
    <source>
        <dbReference type="Ensembl" id="ENSPMGP00000002933.1"/>
    </source>
</evidence>
<keyword evidence="5" id="KW-0812">Transmembrane</keyword>
<proteinExistence type="predicted"/>
<dbReference type="PANTHER" id="PTHR10740:SF3">
    <property type="entry name" value="PROBETACELLULIN"/>
    <property type="match status" value="1"/>
</dbReference>
<dbReference type="PANTHER" id="PTHR10740">
    <property type="entry name" value="TRANSFORMING GROWTH FACTOR ALPHA"/>
    <property type="match status" value="1"/>
</dbReference>
<keyword evidence="5" id="KW-0472">Membrane</keyword>
<feature type="transmembrane region" description="Helical" evidence="5">
    <location>
        <begin position="94"/>
        <end position="116"/>
    </location>
</feature>
<reference evidence="7" key="2">
    <citation type="submission" date="2025-09" db="UniProtKB">
        <authorList>
            <consortium name="Ensembl"/>
        </authorList>
    </citation>
    <scope>IDENTIFICATION</scope>
</reference>
<evidence type="ECO:0000259" key="6">
    <source>
        <dbReference type="PROSITE" id="PS50026"/>
    </source>
</evidence>
<protein>
    <recommendedName>
        <fullName evidence="6">EGF-like domain-containing protein</fullName>
    </recommendedName>
</protein>
<dbReference type="PROSITE" id="PS00022">
    <property type="entry name" value="EGF_1"/>
    <property type="match status" value="1"/>
</dbReference>
<keyword evidence="8" id="KW-1185">Reference proteome</keyword>
<dbReference type="GO" id="GO:0005154">
    <property type="term" value="F:epidermal growth factor receptor binding"/>
    <property type="evidence" value="ECO:0007669"/>
    <property type="project" value="TreeGrafter"/>
</dbReference>
<dbReference type="Ensembl" id="ENSPMGT00000003109.1">
    <property type="protein sequence ID" value="ENSPMGP00000002933.1"/>
    <property type="gene ID" value="ENSPMGG00000002556.1"/>
</dbReference>
<organism evidence="7 8">
    <name type="scientific">Periophthalmus magnuspinnatus</name>
    <dbReference type="NCBI Taxonomy" id="409849"/>
    <lineage>
        <taxon>Eukaryota</taxon>
        <taxon>Metazoa</taxon>
        <taxon>Chordata</taxon>
        <taxon>Craniata</taxon>
        <taxon>Vertebrata</taxon>
        <taxon>Euteleostomi</taxon>
        <taxon>Actinopterygii</taxon>
        <taxon>Neopterygii</taxon>
        <taxon>Teleostei</taxon>
        <taxon>Neoteleostei</taxon>
        <taxon>Acanthomorphata</taxon>
        <taxon>Gobiaria</taxon>
        <taxon>Gobiiformes</taxon>
        <taxon>Gobioidei</taxon>
        <taxon>Gobiidae</taxon>
        <taxon>Oxudercinae</taxon>
        <taxon>Periophthalmus</taxon>
    </lineage>
</organism>
<accession>A0A3B3ZEC8</accession>
<feature type="region of interest" description="Disordered" evidence="4">
    <location>
        <begin position="1"/>
        <end position="29"/>
    </location>
</feature>
<dbReference type="PROSITE" id="PS50026">
    <property type="entry name" value="EGF_3"/>
    <property type="match status" value="1"/>
</dbReference>
<feature type="domain" description="EGF-like" evidence="6">
    <location>
        <begin position="41"/>
        <end position="81"/>
    </location>
</feature>
<dbReference type="AlphaFoldDB" id="A0A3B3ZEC8"/>
<keyword evidence="5" id="KW-1133">Transmembrane helix</keyword>
<reference evidence="7" key="1">
    <citation type="submission" date="2025-08" db="UniProtKB">
        <authorList>
            <consortium name="Ensembl"/>
        </authorList>
    </citation>
    <scope>IDENTIFICATION</scope>
</reference>
<comment type="caution">
    <text evidence="3">Lacks conserved residue(s) required for the propagation of feature annotation.</text>
</comment>
<dbReference type="Proteomes" id="UP000261520">
    <property type="component" value="Unplaced"/>
</dbReference>
<feature type="disulfide bond" evidence="3">
    <location>
        <begin position="71"/>
        <end position="80"/>
    </location>
</feature>
<keyword evidence="1 3" id="KW-0245">EGF-like domain</keyword>
<dbReference type="STRING" id="409849.ENSPMGP00000002933"/>
<dbReference type="InterPro" id="IPR000742">
    <property type="entry name" value="EGF"/>
</dbReference>
<evidence type="ECO:0000256" key="5">
    <source>
        <dbReference type="SAM" id="Phobius"/>
    </source>
</evidence>
<dbReference type="PROSITE" id="PS01186">
    <property type="entry name" value="EGF_2"/>
    <property type="match status" value="1"/>
</dbReference>
<dbReference type="Gene3D" id="2.10.25.10">
    <property type="entry name" value="Laminin"/>
    <property type="match status" value="1"/>
</dbReference>
<dbReference type="PRINTS" id="PR00009">
    <property type="entry name" value="EGFTGF"/>
</dbReference>
<evidence type="ECO:0000256" key="2">
    <source>
        <dbReference type="ARBA" id="ARBA00023157"/>
    </source>
</evidence>
<dbReference type="GO" id="GO:0008284">
    <property type="term" value="P:positive regulation of cell population proliferation"/>
    <property type="evidence" value="ECO:0007669"/>
    <property type="project" value="TreeGrafter"/>
</dbReference>
<evidence type="ECO:0000256" key="1">
    <source>
        <dbReference type="ARBA" id="ARBA00022536"/>
    </source>
</evidence>
<dbReference type="GO" id="GO:0007173">
    <property type="term" value="P:epidermal growth factor receptor signaling pathway"/>
    <property type="evidence" value="ECO:0007669"/>
    <property type="project" value="TreeGrafter"/>
</dbReference>
<dbReference type="GO" id="GO:0045840">
    <property type="term" value="P:positive regulation of mitotic nuclear division"/>
    <property type="evidence" value="ECO:0007669"/>
    <property type="project" value="TreeGrafter"/>
</dbReference>
<evidence type="ECO:0000256" key="4">
    <source>
        <dbReference type="SAM" id="MobiDB-lite"/>
    </source>
</evidence>
<feature type="compositionally biased region" description="Polar residues" evidence="4">
    <location>
        <begin position="9"/>
        <end position="20"/>
    </location>
</feature>
<evidence type="ECO:0000256" key="3">
    <source>
        <dbReference type="PROSITE-ProRule" id="PRU00076"/>
    </source>
</evidence>
<evidence type="ECO:0000313" key="8">
    <source>
        <dbReference type="Proteomes" id="UP000261520"/>
    </source>
</evidence>
<keyword evidence="2 3" id="KW-1015">Disulfide bond</keyword>
<name>A0A3B3ZEC8_9GOBI</name>
<dbReference type="GO" id="GO:0005615">
    <property type="term" value="C:extracellular space"/>
    <property type="evidence" value="ECO:0007669"/>
    <property type="project" value="TreeGrafter"/>
</dbReference>
<sequence>MRHTRWSAGWNTTEGSTANETACDHHSSGDNCTDTDNWNGHFSTCPEKLTHYCIHGECRYIKEMDVVSCRCHPGFVGARCEFIDFSPRREEKKYIILICAVVGLLLVIVVILIVFLQ</sequence>
<dbReference type="GO" id="GO:0008083">
    <property type="term" value="F:growth factor activity"/>
    <property type="evidence" value="ECO:0007669"/>
    <property type="project" value="TreeGrafter"/>
</dbReference>